<dbReference type="Gene3D" id="3.90.1150.10">
    <property type="entry name" value="Aspartate Aminotransferase, domain 1"/>
    <property type="match status" value="1"/>
</dbReference>
<protein>
    <submittedName>
        <fullName evidence="6">Aminotransferase DegT</fullName>
    </submittedName>
</protein>
<keyword evidence="3 4" id="KW-0663">Pyridoxal phosphate</keyword>
<dbReference type="PANTHER" id="PTHR30244">
    <property type="entry name" value="TRANSAMINASE"/>
    <property type="match status" value="1"/>
</dbReference>
<name>A0A918ATB3_9PSEU</name>
<evidence type="ECO:0000313" key="6">
    <source>
        <dbReference type="EMBL" id="GGP84993.1"/>
    </source>
</evidence>
<dbReference type="InterPro" id="IPR015421">
    <property type="entry name" value="PyrdxlP-dep_Trfase_major"/>
</dbReference>
<dbReference type="GO" id="GO:0008483">
    <property type="term" value="F:transaminase activity"/>
    <property type="evidence" value="ECO:0007669"/>
    <property type="project" value="UniProtKB-KW"/>
</dbReference>
<accession>A0A918ATB3</accession>
<proteinExistence type="inferred from homology"/>
<dbReference type="Pfam" id="PF01041">
    <property type="entry name" value="DegT_DnrJ_EryC1"/>
    <property type="match status" value="1"/>
</dbReference>
<keyword evidence="6" id="KW-0808">Transferase</keyword>
<comment type="caution">
    <text evidence="6">The sequence shown here is derived from an EMBL/GenBank/DDBJ whole genome shotgun (WGS) entry which is preliminary data.</text>
</comment>
<dbReference type="InterPro" id="IPR015424">
    <property type="entry name" value="PyrdxlP-dep_Trfase"/>
</dbReference>
<feature type="active site" description="Proton acceptor" evidence="2">
    <location>
        <position position="175"/>
    </location>
</feature>
<dbReference type="InterPro" id="IPR000653">
    <property type="entry name" value="DegT/StrS_aminotransferase"/>
</dbReference>
<dbReference type="Proteomes" id="UP000639606">
    <property type="component" value="Unassembled WGS sequence"/>
</dbReference>
<dbReference type="AlphaFoldDB" id="A0A918ATB3"/>
<organism evidence="6 7">
    <name type="scientific">Saccharothrix coeruleofusca</name>
    <dbReference type="NCBI Taxonomy" id="33919"/>
    <lineage>
        <taxon>Bacteria</taxon>
        <taxon>Bacillati</taxon>
        <taxon>Actinomycetota</taxon>
        <taxon>Actinomycetes</taxon>
        <taxon>Pseudonocardiales</taxon>
        <taxon>Pseudonocardiaceae</taxon>
        <taxon>Saccharothrix</taxon>
    </lineage>
</organism>
<comment type="cofactor">
    <cofactor evidence="1">
        <name>pyridoxal 5'-phosphate</name>
        <dbReference type="ChEBI" id="CHEBI:597326"/>
    </cofactor>
</comment>
<dbReference type="PANTHER" id="PTHR30244:SF34">
    <property type="entry name" value="DTDP-4-AMINO-4,6-DIDEOXYGALACTOSE TRANSAMINASE"/>
    <property type="match status" value="1"/>
</dbReference>
<keyword evidence="6" id="KW-0032">Aminotransferase</keyword>
<dbReference type="InterPro" id="IPR015422">
    <property type="entry name" value="PyrdxlP-dep_Trfase_small"/>
</dbReference>
<evidence type="ECO:0000256" key="4">
    <source>
        <dbReference type="RuleBase" id="RU004508"/>
    </source>
</evidence>
<dbReference type="GO" id="GO:0000271">
    <property type="term" value="P:polysaccharide biosynthetic process"/>
    <property type="evidence" value="ECO:0007669"/>
    <property type="project" value="TreeGrafter"/>
</dbReference>
<evidence type="ECO:0000256" key="2">
    <source>
        <dbReference type="PIRSR" id="PIRSR000390-1"/>
    </source>
</evidence>
<feature type="modified residue" description="N6-(pyridoxal phosphate)lysine" evidence="3">
    <location>
        <position position="175"/>
    </location>
</feature>
<gene>
    <name evidence="5" type="ORF">GCM10010185_24630</name>
    <name evidence="6" type="ORF">GCM10010185_68550</name>
</gene>
<sequence>MGPEEAEAAREAVAANQMSQLVGRRLVEEFEEKLAAHHGVRHAVAVNTGTSAVHLALASLGVGEGDEVIVPAHTFVASASPVLYQGATPVFADVRATDYCLDPEEVERRVTPRTRAVVAVHLNGCAAPLAELREVCDRRGVALVEDAAQAHCTRYDGKPVGGFGALGCLSFWQDKIITTAGEGGAVLTDDDALAESVRLLRSHGEEPVAGPRRLYHHSVLGYNYRLTAPQAAVGSVQMGRIAEYDERRRRNSDLLARLLADVPGVLLPQPSPAADPCWWKYTCVLDRQRTGMTAAEFTGRLLAEGYPVLPRYPIPLHRQPVFAKVVNTSDSFPVADMLSEQAFSLPVHPAITDRHVEAIVSAIARTIASGA</sequence>
<dbReference type="EMBL" id="BMRG01000027">
    <property type="protein sequence ID" value="GGP84993.1"/>
    <property type="molecule type" value="Genomic_DNA"/>
</dbReference>
<evidence type="ECO:0000256" key="1">
    <source>
        <dbReference type="ARBA" id="ARBA00001933"/>
    </source>
</evidence>
<keyword evidence="7" id="KW-1185">Reference proteome</keyword>
<dbReference type="CDD" id="cd00616">
    <property type="entry name" value="AHBA_syn"/>
    <property type="match status" value="1"/>
</dbReference>
<reference evidence="6" key="1">
    <citation type="journal article" date="2014" name="Int. J. Syst. Evol. Microbiol.">
        <title>Complete genome sequence of Corynebacterium casei LMG S-19264T (=DSM 44701T), isolated from a smear-ripened cheese.</title>
        <authorList>
            <consortium name="US DOE Joint Genome Institute (JGI-PGF)"/>
            <person name="Walter F."/>
            <person name="Albersmeier A."/>
            <person name="Kalinowski J."/>
            <person name="Ruckert C."/>
        </authorList>
    </citation>
    <scope>NUCLEOTIDE SEQUENCE</scope>
    <source>
        <strain evidence="6">JCM 3313</strain>
    </source>
</reference>
<evidence type="ECO:0000313" key="5">
    <source>
        <dbReference type="EMBL" id="GGP51676.1"/>
    </source>
</evidence>
<evidence type="ECO:0000313" key="7">
    <source>
        <dbReference type="Proteomes" id="UP000639606"/>
    </source>
</evidence>
<dbReference type="Gene3D" id="3.40.640.10">
    <property type="entry name" value="Type I PLP-dependent aspartate aminotransferase-like (Major domain)"/>
    <property type="match status" value="1"/>
</dbReference>
<dbReference type="PIRSF" id="PIRSF000390">
    <property type="entry name" value="PLP_StrS"/>
    <property type="match status" value="1"/>
</dbReference>
<dbReference type="SUPFAM" id="SSF53383">
    <property type="entry name" value="PLP-dependent transferases"/>
    <property type="match status" value="1"/>
</dbReference>
<evidence type="ECO:0000256" key="3">
    <source>
        <dbReference type="PIRSR" id="PIRSR000390-2"/>
    </source>
</evidence>
<reference evidence="6" key="2">
    <citation type="submission" date="2020-09" db="EMBL/GenBank/DDBJ databases">
        <authorList>
            <person name="Sun Q."/>
            <person name="Ohkuma M."/>
        </authorList>
    </citation>
    <scope>NUCLEOTIDE SEQUENCE</scope>
    <source>
        <strain evidence="6">JCM 3313</strain>
    </source>
</reference>
<comment type="similarity">
    <text evidence="4">Belongs to the DegT/DnrJ/EryC1 family.</text>
</comment>
<dbReference type="EMBL" id="BMRG01000004">
    <property type="protein sequence ID" value="GGP51676.1"/>
    <property type="molecule type" value="Genomic_DNA"/>
</dbReference>
<dbReference type="GO" id="GO:0030170">
    <property type="term" value="F:pyridoxal phosphate binding"/>
    <property type="evidence" value="ECO:0007669"/>
    <property type="project" value="TreeGrafter"/>
</dbReference>